<feature type="domain" description="Solute-binding protein family 3/N-terminal" evidence="11">
    <location>
        <begin position="55"/>
        <end position="384"/>
    </location>
</feature>
<evidence type="ECO:0000256" key="1">
    <source>
        <dbReference type="ARBA" id="ARBA00004141"/>
    </source>
</evidence>
<evidence type="ECO:0000256" key="8">
    <source>
        <dbReference type="ARBA" id="ARBA00023180"/>
    </source>
</evidence>
<dbReference type="InterPro" id="IPR015683">
    <property type="entry name" value="Ionotropic_Glu_rcpt"/>
</dbReference>
<evidence type="ECO:0000256" key="3">
    <source>
        <dbReference type="ARBA" id="ARBA00022692"/>
    </source>
</evidence>
<evidence type="ECO:0000256" key="7">
    <source>
        <dbReference type="ARBA" id="ARBA00023170"/>
    </source>
</evidence>
<evidence type="ECO:0000256" key="4">
    <source>
        <dbReference type="ARBA" id="ARBA00022989"/>
    </source>
</evidence>
<evidence type="ECO:0000256" key="10">
    <source>
        <dbReference type="SAM" id="Phobius"/>
    </source>
</evidence>
<evidence type="ECO:0000259" key="11">
    <source>
        <dbReference type="SMART" id="SM00062"/>
    </source>
</evidence>
<evidence type="ECO:0000256" key="6">
    <source>
        <dbReference type="ARBA" id="ARBA00023136"/>
    </source>
</evidence>
<evidence type="ECO:0000313" key="14">
    <source>
        <dbReference type="Proteomes" id="UP000218677"/>
    </source>
</evidence>
<comment type="subcellular location">
    <subcellularLocation>
        <location evidence="1">Membrane</location>
        <topology evidence="1">Multi-pass membrane protein</topology>
    </subcellularLocation>
</comment>
<dbReference type="AlphaFoldDB" id="A0A2A4HS14"/>
<accession>A0A2A4HS14</accession>
<keyword evidence="7" id="KW-0675">Receptor</keyword>
<keyword evidence="2" id="KW-0813">Transport</keyword>
<dbReference type="SMART" id="SM00079">
    <property type="entry name" value="PBPe"/>
    <property type="match status" value="1"/>
</dbReference>
<reference evidence="14" key="1">
    <citation type="submission" date="2017-09" db="EMBL/GenBank/DDBJ databases">
        <authorList>
            <person name="Cho G.-S."/>
            <person name="Oguntoyinbo F.A."/>
            <person name="Cnockaert M."/>
            <person name="Kabisch J."/>
            <person name="Neve H."/>
            <person name="Bockelmann W."/>
            <person name="Wenning M."/>
            <person name="Franz C.M."/>
            <person name="Vandamme P."/>
        </authorList>
    </citation>
    <scope>NUCLEOTIDE SEQUENCE [LARGE SCALE GENOMIC DNA]</scope>
    <source>
        <strain evidence="14">MBT G8648</strain>
    </source>
</reference>
<keyword evidence="9" id="KW-0407">Ion channel</keyword>
<gene>
    <name evidence="13" type="ORF">CPA45_03690</name>
</gene>
<dbReference type="OrthoDB" id="9813518at2"/>
<keyword evidence="4 10" id="KW-1133">Transmembrane helix</keyword>
<dbReference type="InterPro" id="IPR001320">
    <property type="entry name" value="Iontro_rcpt_C"/>
</dbReference>
<evidence type="ECO:0000256" key="5">
    <source>
        <dbReference type="ARBA" id="ARBA00023065"/>
    </source>
</evidence>
<dbReference type="Proteomes" id="UP000218677">
    <property type="component" value="Unassembled WGS sequence"/>
</dbReference>
<dbReference type="SMART" id="SM00062">
    <property type="entry name" value="PBPb"/>
    <property type="match status" value="1"/>
</dbReference>
<evidence type="ECO:0000256" key="9">
    <source>
        <dbReference type="ARBA" id="ARBA00023303"/>
    </source>
</evidence>
<sequence>MKRHLVAVGLILAGRARGKRGCRFQLVFYAVLALIALGATQVVAQDVSEAELTTGITVGVYVSPPFVEDRGEGQYSGIAIELWEIVAERLGLDFHYAKYPTFRDLVRATAENEVDAAVTNLTITRDRAETIAFTQPWYDAGLRIMVPDQGGGGFWGVVGGLQDAGHLKAYAWLLSIIAFATIALTLFDRRFDPDFPRLWREGVAESFYHVMLAVTSKRIARKNLFGWVGRFWQAIWLAVGVVIIAYITSSVTSVMTTVSLTRGITALSDLPGKTIGVFTGSAAEKYLQELGISTRSFPNIDVSVNALQEGRVDAIVGDAPILEHYAHTHFEERLEVVGNLFHPDKYGFAFPHESSLTLPITLQILDLQEDGTLESLKLRYFGSGR</sequence>
<protein>
    <submittedName>
        <fullName evidence="13">ABC transporter substrate-binding protein</fullName>
    </submittedName>
</protein>
<keyword evidence="5" id="KW-0406">Ion transport</keyword>
<keyword evidence="3 10" id="KW-0812">Transmembrane</keyword>
<keyword evidence="6 10" id="KW-0472">Membrane</keyword>
<dbReference type="PANTHER" id="PTHR18966">
    <property type="entry name" value="IONOTROPIC GLUTAMATE RECEPTOR"/>
    <property type="match status" value="1"/>
</dbReference>
<evidence type="ECO:0000256" key="2">
    <source>
        <dbReference type="ARBA" id="ARBA00022448"/>
    </source>
</evidence>
<keyword evidence="14" id="KW-1185">Reference proteome</keyword>
<feature type="transmembrane region" description="Helical" evidence="10">
    <location>
        <begin position="227"/>
        <end position="247"/>
    </location>
</feature>
<name>A0A2A4HS14_9GAMM</name>
<dbReference type="GO" id="GO:0016020">
    <property type="term" value="C:membrane"/>
    <property type="evidence" value="ECO:0007669"/>
    <property type="project" value="UniProtKB-SubCell"/>
</dbReference>
<keyword evidence="8" id="KW-0325">Glycoprotein</keyword>
<evidence type="ECO:0000313" key="13">
    <source>
        <dbReference type="EMBL" id="PCF96824.1"/>
    </source>
</evidence>
<dbReference type="GO" id="GO:0015276">
    <property type="term" value="F:ligand-gated monoatomic ion channel activity"/>
    <property type="evidence" value="ECO:0007669"/>
    <property type="project" value="InterPro"/>
</dbReference>
<feature type="domain" description="Ionotropic glutamate receptor C-terminal" evidence="12">
    <location>
        <begin position="55"/>
        <end position="383"/>
    </location>
</feature>
<dbReference type="Pfam" id="PF00497">
    <property type="entry name" value="SBP_bac_3"/>
    <property type="match status" value="1"/>
</dbReference>
<feature type="transmembrane region" description="Helical" evidence="10">
    <location>
        <begin position="169"/>
        <end position="187"/>
    </location>
</feature>
<organism evidence="13 14">
    <name type="scientific">Vreelandella nigrificans</name>
    <dbReference type="NCBI Taxonomy" id="2042704"/>
    <lineage>
        <taxon>Bacteria</taxon>
        <taxon>Pseudomonadati</taxon>
        <taxon>Pseudomonadota</taxon>
        <taxon>Gammaproteobacteria</taxon>
        <taxon>Oceanospirillales</taxon>
        <taxon>Halomonadaceae</taxon>
        <taxon>Vreelandella</taxon>
    </lineage>
</organism>
<dbReference type="EMBL" id="NWUX01000002">
    <property type="protein sequence ID" value="PCF96824.1"/>
    <property type="molecule type" value="Genomic_DNA"/>
</dbReference>
<comment type="caution">
    <text evidence="13">The sequence shown here is derived from an EMBL/GenBank/DDBJ whole genome shotgun (WGS) entry which is preliminary data.</text>
</comment>
<proteinExistence type="predicted"/>
<dbReference type="SUPFAM" id="SSF53850">
    <property type="entry name" value="Periplasmic binding protein-like II"/>
    <property type="match status" value="1"/>
</dbReference>
<dbReference type="InterPro" id="IPR001638">
    <property type="entry name" value="Solute-binding_3/MltF_N"/>
</dbReference>
<evidence type="ECO:0000259" key="12">
    <source>
        <dbReference type="SMART" id="SM00079"/>
    </source>
</evidence>
<dbReference type="Gene3D" id="3.40.190.10">
    <property type="entry name" value="Periplasmic binding protein-like II"/>
    <property type="match status" value="3"/>
</dbReference>